<evidence type="ECO:0000313" key="7">
    <source>
        <dbReference type="Proteomes" id="UP000198558"/>
    </source>
</evidence>
<gene>
    <name evidence="6" type="ORF">SAMN04489758_10765</name>
</gene>
<dbReference type="OrthoDB" id="2930at2"/>
<dbReference type="GO" id="GO:0097367">
    <property type="term" value="F:carbohydrate derivative binding"/>
    <property type="evidence" value="ECO:0007669"/>
    <property type="project" value="InterPro"/>
</dbReference>
<dbReference type="AlphaFoldDB" id="A0A1I0DSA6"/>
<organism evidence="6 7">
    <name type="scientific">Thomasclavelia cocleata</name>
    <dbReference type="NCBI Taxonomy" id="69824"/>
    <lineage>
        <taxon>Bacteria</taxon>
        <taxon>Bacillati</taxon>
        <taxon>Bacillota</taxon>
        <taxon>Erysipelotrichia</taxon>
        <taxon>Erysipelotrichales</taxon>
        <taxon>Coprobacillaceae</taxon>
        <taxon>Thomasclavelia</taxon>
    </lineage>
</organism>
<dbReference type="InterPro" id="IPR047640">
    <property type="entry name" value="RpiR-like"/>
</dbReference>
<keyword evidence="7" id="KW-1185">Reference proteome</keyword>
<dbReference type="InterPro" id="IPR009057">
    <property type="entry name" value="Homeodomain-like_sf"/>
</dbReference>
<dbReference type="InterPro" id="IPR001347">
    <property type="entry name" value="SIS_dom"/>
</dbReference>
<protein>
    <submittedName>
        <fullName evidence="6">Transcriptional regulator, RpiR family</fullName>
    </submittedName>
</protein>
<evidence type="ECO:0000259" key="5">
    <source>
        <dbReference type="PROSITE" id="PS51464"/>
    </source>
</evidence>
<dbReference type="CDD" id="cd05013">
    <property type="entry name" value="SIS_RpiR"/>
    <property type="match status" value="1"/>
</dbReference>
<evidence type="ECO:0000259" key="4">
    <source>
        <dbReference type="PROSITE" id="PS51071"/>
    </source>
</evidence>
<dbReference type="GO" id="GO:0003677">
    <property type="term" value="F:DNA binding"/>
    <property type="evidence" value="ECO:0007669"/>
    <property type="project" value="UniProtKB-KW"/>
</dbReference>
<evidence type="ECO:0000256" key="3">
    <source>
        <dbReference type="ARBA" id="ARBA00023163"/>
    </source>
</evidence>
<dbReference type="InterPro" id="IPR036388">
    <property type="entry name" value="WH-like_DNA-bd_sf"/>
</dbReference>
<keyword evidence="3" id="KW-0804">Transcription</keyword>
<accession>A0A1I0DSA6</accession>
<dbReference type="PANTHER" id="PTHR30514:SF1">
    <property type="entry name" value="HTH-TYPE TRANSCRIPTIONAL REGULATOR HEXR-RELATED"/>
    <property type="match status" value="1"/>
</dbReference>
<evidence type="ECO:0000256" key="1">
    <source>
        <dbReference type="ARBA" id="ARBA00023015"/>
    </source>
</evidence>
<reference evidence="7" key="1">
    <citation type="submission" date="2016-10" db="EMBL/GenBank/DDBJ databases">
        <authorList>
            <person name="Varghese N."/>
            <person name="Submissions S."/>
        </authorList>
    </citation>
    <scope>NUCLEOTIDE SEQUENCE [LARGE SCALE GENOMIC DNA]</scope>
    <source>
        <strain evidence="7">DSM 1551</strain>
    </source>
</reference>
<dbReference type="Gene3D" id="1.10.10.10">
    <property type="entry name" value="Winged helix-like DNA-binding domain superfamily/Winged helix DNA-binding domain"/>
    <property type="match status" value="1"/>
</dbReference>
<feature type="domain" description="HTH rpiR-type" evidence="4">
    <location>
        <begin position="1"/>
        <end position="77"/>
    </location>
</feature>
<dbReference type="GO" id="GO:0003700">
    <property type="term" value="F:DNA-binding transcription factor activity"/>
    <property type="evidence" value="ECO:0007669"/>
    <property type="project" value="InterPro"/>
</dbReference>
<keyword evidence="1" id="KW-0805">Transcription regulation</keyword>
<evidence type="ECO:0000313" key="6">
    <source>
        <dbReference type="EMBL" id="SET35297.1"/>
    </source>
</evidence>
<evidence type="ECO:0000256" key="2">
    <source>
        <dbReference type="ARBA" id="ARBA00023125"/>
    </source>
</evidence>
<dbReference type="Proteomes" id="UP000198558">
    <property type="component" value="Unassembled WGS sequence"/>
</dbReference>
<proteinExistence type="predicted"/>
<dbReference type="PROSITE" id="PS51464">
    <property type="entry name" value="SIS"/>
    <property type="match status" value="1"/>
</dbReference>
<dbReference type="GeneID" id="78288000"/>
<dbReference type="Pfam" id="PF01380">
    <property type="entry name" value="SIS"/>
    <property type="match status" value="1"/>
</dbReference>
<sequence>MKLDKLVDKYYHELNENDLYIWQYILHHKRECQKMSIKELAHNCNVSHTSILRFTKKIGLEGFSELKVYLKWDLMAKSNFELKIIDNTYHEFIETMNMMKERDFTNIMEMIDQAERIFVYGTGVVQNHMAREMRREFIYANKVFHPVGSGTEIDTILNNVTNKDIFIIISLSGDNETSVTLAKALEGLHVKRIGISKSGNTLLSKYCDEMITFKYEYFSTGMADIRYSSSGHFFIISSFLFLRYLEYLQVKQ</sequence>
<dbReference type="PANTHER" id="PTHR30514">
    <property type="entry name" value="GLUCOKINASE"/>
    <property type="match status" value="1"/>
</dbReference>
<dbReference type="GO" id="GO:1901135">
    <property type="term" value="P:carbohydrate derivative metabolic process"/>
    <property type="evidence" value="ECO:0007669"/>
    <property type="project" value="InterPro"/>
</dbReference>
<dbReference type="SUPFAM" id="SSF46689">
    <property type="entry name" value="Homeodomain-like"/>
    <property type="match status" value="1"/>
</dbReference>
<dbReference type="SUPFAM" id="SSF53697">
    <property type="entry name" value="SIS domain"/>
    <property type="match status" value="1"/>
</dbReference>
<dbReference type="EMBL" id="FOIN01000007">
    <property type="protein sequence ID" value="SET35297.1"/>
    <property type="molecule type" value="Genomic_DNA"/>
</dbReference>
<dbReference type="RefSeq" id="WP_092353074.1">
    <property type="nucleotide sequence ID" value="NZ_FOIN01000007.1"/>
</dbReference>
<dbReference type="Pfam" id="PF01418">
    <property type="entry name" value="HTH_6"/>
    <property type="match status" value="1"/>
</dbReference>
<dbReference type="PROSITE" id="PS51071">
    <property type="entry name" value="HTH_RPIR"/>
    <property type="match status" value="1"/>
</dbReference>
<keyword evidence="2" id="KW-0238">DNA-binding</keyword>
<name>A0A1I0DSA6_9FIRM</name>
<dbReference type="InterPro" id="IPR035472">
    <property type="entry name" value="RpiR-like_SIS"/>
</dbReference>
<dbReference type="InterPro" id="IPR046348">
    <property type="entry name" value="SIS_dom_sf"/>
</dbReference>
<feature type="domain" description="SIS" evidence="5">
    <location>
        <begin position="107"/>
        <end position="250"/>
    </location>
</feature>
<dbReference type="InterPro" id="IPR000281">
    <property type="entry name" value="HTH_RpiR"/>
</dbReference>
<dbReference type="Gene3D" id="3.40.50.10490">
    <property type="entry name" value="Glucose-6-phosphate isomerase like protein, domain 1"/>
    <property type="match status" value="1"/>
</dbReference>